<feature type="domain" description="Methyltransferase type 12" evidence="1">
    <location>
        <begin position="69"/>
        <end position="167"/>
    </location>
</feature>
<dbReference type="CDD" id="cd02440">
    <property type="entry name" value="AdoMet_MTases"/>
    <property type="match status" value="1"/>
</dbReference>
<evidence type="ECO:0000313" key="3">
    <source>
        <dbReference type="Proteomes" id="UP000219564"/>
    </source>
</evidence>
<dbReference type="InterPro" id="IPR013217">
    <property type="entry name" value="Methyltransf_12"/>
</dbReference>
<proteinExistence type="predicted"/>
<dbReference type="Proteomes" id="UP000219564">
    <property type="component" value="Unassembled WGS sequence"/>
</dbReference>
<dbReference type="EMBL" id="OBKZ01000017">
    <property type="protein sequence ID" value="SOB52850.1"/>
    <property type="molecule type" value="Genomic_DNA"/>
</dbReference>
<dbReference type="InterPro" id="IPR029063">
    <property type="entry name" value="SAM-dependent_MTases_sf"/>
</dbReference>
<dbReference type="Gene3D" id="3.40.50.150">
    <property type="entry name" value="Vaccinia Virus protein VP39"/>
    <property type="match status" value="1"/>
</dbReference>
<dbReference type="PIRSF" id="PIRSF011491">
    <property type="entry name" value="Mtase_YbcY_prd"/>
    <property type="match status" value="1"/>
</dbReference>
<dbReference type="Pfam" id="PF08242">
    <property type="entry name" value="Methyltransf_12"/>
    <property type="match status" value="1"/>
</dbReference>
<reference evidence="2 3" key="1">
    <citation type="submission" date="2017-08" db="EMBL/GenBank/DDBJ databases">
        <authorList>
            <person name="Chaillou S."/>
        </authorList>
    </citation>
    <scope>NUCLEOTIDE SEQUENCE [LARGE SCALE GENOMIC DNA]</scope>
    <source>
        <strain evidence="2 3">MFPA15A1205</strain>
    </source>
</reference>
<accession>A0AAX2H9A5</accession>
<dbReference type="InterPro" id="IPR016584">
    <property type="entry name" value="MeTrfase_VrtF"/>
</dbReference>
<organism evidence="2 3">
    <name type="scientific">Pseudomonas lundensis</name>
    <dbReference type="NCBI Taxonomy" id="86185"/>
    <lineage>
        <taxon>Bacteria</taxon>
        <taxon>Pseudomonadati</taxon>
        <taxon>Pseudomonadota</taxon>
        <taxon>Gammaproteobacteria</taxon>
        <taxon>Pseudomonadales</taxon>
        <taxon>Pseudomonadaceae</taxon>
        <taxon>Pseudomonas</taxon>
    </lineage>
</organism>
<evidence type="ECO:0000259" key="1">
    <source>
        <dbReference type="Pfam" id="PF08242"/>
    </source>
</evidence>
<dbReference type="SUPFAM" id="SSF53335">
    <property type="entry name" value="S-adenosyl-L-methionine-dependent methyltransferases"/>
    <property type="match status" value="1"/>
</dbReference>
<dbReference type="GO" id="GO:0008168">
    <property type="term" value="F:methyltransferase activity"/>
    <property type="evidence" value="ECO:0007669"/>
    <property type="project" value="InterPro"/>
</dbReference>
<gene>
    <name evidence="2" type="ORF">PLUA15_240263</name>
</gene>
<evidence type="ECO:0000313" key="2">
    <source>
        <dbReference type="EMBL" id="SOB52850.1"/>
    </source>
</evidence>
<comment type="caution">
    <text evidence="2">The sequence shown here is derived from an EMBL/GenBank/DDBJ whole genome shotgun (WGS) entry which is preliminary data.</text>
</comment>
<protein>
    <recommendedName>
        <fullName evidence="1">Methyltransferase type 12 domain-containing protein</fullName>
    </recommendedName>
</protein>
<sequence>MFAALTSNDEKAGTPVTNNTDKGAAVYSPLTLKLYDAWVLGVSNRYAWKCKTRQVLLPFFQKNLSARHLDIGVGTGYYLAKARLETGSRVTLMDLNASSLSAAQGRLKHLAVHTVQHDVMTALPSQFEGGFDSISMFYLLHCLPGNFADKGKTFAHLKSALSKHGVLYGATILGESVEHNGFGRTLMQLYNRKGIFGNQRDDLEGLREQLQQHFAQVQIRLEGKVALFEARQPIV</sequence>
<dbReference type="AlphaFoldDB" id="A0AAX2H9A5"/>
<name>A0AAX2H9A5_9PSED</name>